<dbReference type="EMBL" id="CYKH01000929">
    <property type="protein sequence ID" value="CUG68182.1"/>
    <property type="molecule type" value="Genomic_DNA"/>
</dbReference>
<gene>
    <name evidence="2" type="ORF">BSAL_83080</name>
</gene>
<feature type="compositionally biased region" description="Basic and acidic residues" evidence="1">
    <location>
        <begin position="50"/>
        <end position="68"/>
    </location>
</feature>
<dbReference type="Proteomes" id="UP000051952">
    <property type="component" value="Unassembled WGS sequence"/>
</dbReference>
<sequence>MPALLESRDSLSSEFFFNLEICLLRERSGFQQKIIIPSTSSVNKHWDMISKTPRDASEERRSVRRRTECSPTSTPFNTVIHRHCTQPPAQHQKVNDAAASVVATFHSVPYELVPTTLVSAIAAFVNATFAQLQQPQHAVSVVEHFSCAIAAMTTMIDDNTAALLVRTSCTLDAITALSTYVTTAQGALGVSRTLCNLTSGASASEAHPCRPLVQDTLVAVSRYATTPDAVRWVSNAISHLANVSSSSVMACFYTPSVLDALLAMSQYATTHEA</sequence>
<evidence type="ECO:0000313" key="2">
    <source>
        <dbReference type="EMBL" id="CUG68182.1"/>
    </source>
</evidence>
<evidence type="ECO:0000313" key="3">
    <source>
        <dbReference type="Proteomes" id="UP000051952"/>
    </source>
</evidence>
<feature type="region of interest" description="Disordered" evidence="1">
    <location>
        <begin position="50"/>
        <end position="74"/>
    </location>
</feature>
<proteinExistence type="predicted"/>
<protein>
    <submittedName>
        <fullName evidence="2">Uncharacterized protein</fullName>
    </submittedName>
</protein>
<keyword evidence="3" id="KW-1185">Reference proteome</keyword>
<name>A0A0S4IZP7_BODSA</name>
<organism evidence="2 3">
    <name type="scientific">Bodo saltans</name>
    <name type="common">Flagellated protozoan</name>
    <dbReference type="NCBI Taxonomy" id="75058"/>
    <lineage>
        <taxon>Eukaryota</taxon>
        <taxon>Discoba</taxon>
        <taxon>Euglenozoa</taxon>
        <taxon>Kinetoplastea</taxon>
        <taxon>Metakinetoplastina</taxon>
        <taxon>Eubodonida</taxon>
        <taxon>Bodonidae</taxon>
        <taxon>Bodo</taxon>
    </lineage>
</organism>
<feature type="non-terminal residue" evidence="2">
    <location>
        <position position="273"/>
    </location>
</feature>
<dbReference type="VEuPathDB" id="TriTrypDB:BSAL_83080"/>
<evidence type="ECO:0000256" key="1">
    <source>
        <dbReference type="SAM" id="MobiDB-lite"/>
    </source>
</evidence>
<accession>A0A0S4IZP7</accession>
<dbReference type="AlphaFoldDB" id="A0A0S4IZP7"/>
<reference evidence="3" key="1">
    <citation type="submission" date="2015-09" db="EMBL/GenBank/DDBJ databases">
        <authorList>
            <consortium name="Pathogen Informatics"/>
        </authorList>
    </citation>
    <scope>NUCLEOTIDE SEQUENCE [LARGE SCALE GENOMIC DNA]</scope>
    <source>
        <strain evidence="3">Lake Konstanz</strain>
    </source>
</reference>